<keyword evidence="4 16" id="KW-0812">Transmembrane</keyword>
<feature type="disulfide bond" evidence="15">
    <location>
        <begin position="671"/>
        <end position="732"/>
    </location>
</feature>
<feature type="disulfide bond" evidence="15">
    <location>
        <begin position="388"/>
        <end position="398"/>
    </location>
</feature>
<gene>
    <name evidence="20" type="primary">LOC111130264</name>
</gene>
<feature type="disulfide bond" evidence="15">
    <location>
        <begin position="1498"/>
        <end position="1562"/>
    </location>
</feature>
<evidence type="ECO:0000313" key="20">
    <source>
        <dbReference type="RefSeq" id="XP_022332799.1"/>
    </source>
</evidence>
<feature type="domain" description="SRCR" evidence="18">
    <location>
        <begin position="740"/>
        <end position="842"/>
    </location>
</feature>
<dbReference type="InterPro" id="IPR036772">
    <property type="entry name" value="SRCR-like_dom_sf"/>
</dbReference>
<dbReference type="Pfam" id="PF00076">
    <property type="entry name" value="RRM_1"/>
    <property type="match status" value="1"/>
</dbReference>
<comment type="subcellular location">
    <subcellularLocation>
        <location evidence="2">Membrane</location>
        <topology evidence="2">Single-pass membrane protein</topology>
    </subcellularLocation>
    <subcellularLocation>
        <location evidence="1">Nucleus</location>
    </subcellularLocation>
</comment>
<comment type="caution">
    <text evidence="15">Lacks conserved residue(s) required for the propagation of feature annotation.</text>
</comment>
<dbReference type="OrthoDB" id="6110944at2759"/>
<dbReference type="GO" id="GO:0016020">
    <property type="term" value="C:membrane"/>
    <property type="evidence" value="ECO:0007669"/>
    <property type="project" value="UniProtKB-SubCell"/>
</dbReference>
<dbReference type="FunFam" id="3.10.250.10:FF:000001">
    <property type="entry name" value="Lysyl oxidase 4 isoform X1"/>
    <property type="match status" value="1"/>
</dbReference>
<proteinExistence type="predicted"/>
<feature type="domain" description="SRCR" evidence="18">
    <location>
        <begin position="423"/>
        <end position="524"/>
    </location>
</feature>
<feature type="domain" description="SRCR" evidence="18">
    <location>
        <begin position="1282"/>
        <end position="1369"/>
    </location>
</feature>
<dbReference type="InterPro" id="IPR034146">
    <property type="entry name" value="snRNP35_RRM"/>
</dbReference>
<dbReference type="CDD" id="cd12237">
    <property type="entry name" value="RRM_snRNP35"/>
    <property type="match status" value="1"/>
</dbReference>
<evidence type="ECO:0000256" key="13">
    <source>
        <dbReference type="ARBA" id="ARBA00031739"/>
    </source>
</evidence>
<reference evidence="20" key="1">
    <citation type="submission" date="2025-08" db="UniProtKB">
        <authorList>
            <consortium name="RefSeq"/>
        </authorList>
    </citation>
    <scope>IDENTIFICATION</scope>
    <source>
        <tissue evidence="20">Whole sample</tissue>
    </source>
</reference>
<dbReference type="Gene3D" id="3.30.70.330">
    <property type="match status" value="1"/>
</dbReference>
<feature type="domain" description="SRCR" evidence="18">
    <location>
        <begin position="527"/>
        <end position="626"/>
    </location>
</feature>
<feature type="disulfide bond" evidence="15">
    <location>
        <begin position="598"/>
        <end position="608"/>
    </location>
</feature>
<evidence type="ECO:0000256" key="1">
    <source>
        <dbReference type="ARBA" id="ARBA00004123"/>
    </source>
</evidence>
<keyword evidence="9 16" id="KW-0472">Membrane</keyword>
<feature type="disulfide bond" evidence="15">
    <location>
        <begin position="1017"/>
        <end position="1027"/>
    </location>
</feature>
<feature type="disulfide bond" evidence="15">
    <location>
        <begin position="701"/>
        <end position="711"/>
    </location>
</feature>
<dbReference type="FunFam" id="3.30.70.330:FF:000132">
    <property type="entry name" value="Small nuclear ribonucleoprotein U11/U12 subunit 35"/>
    <property type="match status" value="1"/>
</dbReference>
<evidence type="ECO:0000256" key="10">
    <source>
        <dbReference type="ARBA" id="ARBA00023157"/>
    </source>
</evidence>
<evidence type="ECO:0000256" key="15">
    <source>
        <dbReference type="PROSITE-ProRule" id="PRU00196"/>
    </source>
</evidence>
<feature type="domain" description="SRCR" evidence="18">
    <location>
        <begin position="1584"/>
        <end position="1684"/>
    </location>
</feature>
<evidence type="ECO:0000256" key="4">
    <source>
        <dbReference type="ARBA" id="ARBA00022692"/>
    </source>
</evidence>
<protein>
    <recommendedName>
        <fullName evidence="3">U11/U12 small nuclear ribonucleoprotein 35 kDa protein</fullName>
    </recommendedName>
    <alternativeName>
        <fullName evidence="13">U1 snRNP-binding protein homolog</fullName>
    </alternativeName>
</protein>
<feature type="disulfide bond" evidence="15">
    <location>
        <begin position="867"/>
        <end position="931"/>
    </location>
</feature>
<evidence type="ECO:0000256" key="6">
    <source>
        <dbReference type="ARBA" id="ARBA00022737"/>
    </source>
</evidence>
<dbReference type="PANTHER" id="PTHR48071">
    <property type="entry name" value="SRCR DOMAIN-CONTAINING PROTEIN"/>
    <property type="match status" value="1"/>
</dbReference>
<feature type="domain" description="SRCR" evidence="18">
    <location>
        <begin position="1474"/>
        <end position="1574"/>
    </location>
</feature>
<feature type="domain" description="SRCR" evidence="18">
    <location>
        <begin position="626"/>
        <end position="733"/>
    </location>
</feature>
<dbReference type="GO" id="GO:0005634">
    <property type="term" value="C:nucleus"/>
    <property type="evidence" value="ECO:0007669"/>
    <property type="project" value="UniProtKB-SubCell"/>
</dbReference>
<feature type="disulfide bond" evidence="15">
    <location>
        <begin position="273"/>
        <end position="283"/>
    </location>
</feature>
<feature type="domain" description="RRM" evidence="17">
    <location>
        <begin position="53"/>
        <end position="131"/>
    </location>
</feature>
<dbReference type="InterPro" id="IPR000504">
    <property type="entry name" value="RRM_dom"/>
</dbReference>
<dbReference type="PROSITE" id="PS50287">
    <property type="entry name" value="SRCR_2"/>
    <property type="match status" value="15"/>
</dbReference>
<feature type="disulfide bond" evidence="15">
    <location>
        <begin position="1652"/>
        <end position="1662"/>
    </location>
</feature>
<dbReference type="GO" id="GO:1990904">
    <property type="term" value="C:ribonucleoprotein complex"/>
    <property type="evidence" value="ECO:0007669"/>
    <property type="project" value="UniProtKB-ARBA"/>
</dbReference>
<feature type="domain" description="SRCR" evidence="18">
    <location>
        <begin position="961"/>
        <end position="1050"/>
    </location>
</feature>
<keyword evidence="12" id="KW-0539">Nucleus</keyword>
<evidence type="ECO:0000256" key="11">
    <source>
        <dbReference type="ARBA" id="ARBA00023180"/>
    </source>
</evidence>
<keyword evidence="5" id="KW-0732">Signal</keyword>
<dbReference type="InterPro" id="IPR003954">
    <property type="entry name" value="RRM_euk-type"/>
</dbReference>
<feature type="transmembrane region" description="Helical" evidence="16">
    <location>
        <begin position="1922"/>
        <end position="1943"/>
    </location>
</feature>
<keyword evidence="19" id="KW-1185">Reference proteome</keyword>
<dbReference type="InterPro" id="IPR001190">
    <property type="entry name" value="SRCR"/>
</dbReference>
<dbReference type="PROSITE" id="PS50102">
    <property type="entry name" value="RRM"/>
    <property type="match status" value="1"/>
</dbReference>
<dbReference type="SMART" id="SM00361">
    <property type="entry name" value="RRM_1"/>
    <property type="match status" value="1"/>
</dbReference>
<evidence type="ECO:0000256" key="14">
    <source>
        <dbReference type="PROSITE-ProRule" id="PRU00176"/>
    </source>
</evidence>
<dbReference type="SUPFAM" id="SSF54928">
    <property type="entry name" value="RNA-binding domain, RBD"/>
    <property type="match status" value="1"/>
</dbReference>
<keyword evidence="8 16" id="KW-1133">Transmembrane helix</keyword>
<feature type="domain" description="SRCR" evidence="18">
    <location>
        <begin position="204"/>
        <end position="307"/>
    </location>
</feature>
<dbReference type="SMART" id="SM00360">
    <property type="entry name" value="RRM"/>
    <property type="match status" value="1"/>
</dbReference>
<evidence type="ECO:0000256" key="7">
    <source>
        <dbReference type="ARBA" id="ARBA00022884"/>
    </source>
</evidence>
<feature type="domain" description="SRCR" evidence="18">
    <location>
        <begin position="853"/>
        <end position="942"/>
    </location>
</feature>
<keyword evidence="7 14" id="KW-0694">RNA-binding</keyword>
<feature type="domain" description="SRCR" evidence="18">
    <location>
        <begin position="315"/>
        <end position="416"/>
    </location>
</feature>
<keyword evidence="11" id="KW-0325">Glycoprotein</keyword>
<feature type="disulfide bond" evidence="15">
    <location>
        <begin position="490"/>
        <end position="500"/>
    </location>
</feature>
<dbReference type="Gene3D" id="3.10.250.10">
    <property type="entry name" value="SRCR-like domain"/>
    <property type="match status" value="15"/>
</dbReference>
<feature type="disulfide bond" evidence="15">
    <location>
        <begin position="912"/>
        <end position="922"/>
    </location>
</feature>
<name>A0A8B8DZ83_CRAVI</name>
<evidence type="ECO:0000256" key="3">
    <source>
        <dbReference type="ARBA" id="ARBA00021080"/>
    </source>
</evidence>
<feature type="domain" description="SRCR" evidence="18">
    <location>
        <begin position="1691"/>
        <end position="1795"/>
    </location>
</feature>
<dbReference type="GeneID" id="111130264"/>
<evidence type="ECO:0000256" key="16">
    <source>
        <dbReference type="SAM" id="Phobius"/>
    </source>
</evidence>
<dbReference type="SUPFAM" id="SSF56487">
    <property type="entry name" value="SRCR-like"/>
    <property type="match status" value="15"/>
</dbReference>
<feature type="disulfide bond" evidence="15">
    <location>
        <begin position="1130"/>
        <end position="1140"/>
    </location>
</feature>
<evidence type="ECO:0000256" key="2">
    <source>
        <dbReference type="ARBA" id="ARBA00004167"/>
    </source>
</evidence>
<evidence type="ECO:0000256" key="12">
    <source>
        <dbReference type="ARBA" id="ARBA00023242"/>
    </source>
</evidence>
<dbReference type="PROSITE" id="PS00420">
    <property type="entry name" value="SRCR_1"/>
    <property type="match status" value="1"/>
</dbReference>
<evidence type="ECO:0000313" key="19">
    <source>
        <dbReference type="Proteomes" id="UP000694844"/>
    </source>
</evidence>
<dbReference type="PRINTS" id="PR00258">
    <property type="entry name" value="SPERACTRCPTR"/>
</dbReference>
<keyword evidence="10 15" id="KW-1015">Disulfide bond</keyword>
<dbReference type="RefSeq" id="XP_022332799.1">
    <property type="nucleotide sequence ID" value="XM_022477091.1"/>
</dbReference>
<accession>A0A8B8DZ83</accession>
<dbReference type="InterPro" id="IPR035979">
    <property type="entry name" value="RBD_domain_sf"/>
</dbReference>
<evidence type="ECO:0000256" key="8">
    <source>
        <dbReference type="ARBA" id="ARBA00022989"/>
    </source>
</evidence>
<feature type="domain" description="SRCR" evidence="18">
    <location>
        <begin position="1798"/>
        <end position="1895"/>
    </location>
</feature>
<evidence type="ECO:0000259" key="17">
    <source>
        <dbReference type="PROSITE" id="PS50102"/>
    </source>
</evidence>
<evidence type="ECO:0000256" key="5">
    <source>
        <dbReference type="ARBA" id="ARBA00022729"/>
    </source>
</evidence>
<dbReference type="PANTHER" id="PTHR48071:SF24">
    <property type="entry name" value="DELETED IN MALIGNANT BRAIN TUMORS 1 PROTEIN-LIKE"/>
    <property type="match status" value="1"/>
</dbReference>
<dbReference type="Pfam" id="PF00530">
    <property type="entry name" value="SRCR"/>
    <property type="match status" value="15"/>
</dbReference>
<dbReference type="SMART" id="SM00202">
    <property type="entry name" value="SR"/>
    <property type="match status" value="15"/>
</dbReference>
<feature type="disulfide bond" evidence="15">
    <location>
        <begin position="808"/>
        <end position="818"/>
    </location>
</feature>
<feature type="disulfide bond" evidence="15">
    <location>
        <begin position="1760"/>
        <end position="1770"/>
    </location>
</feature>
<organism evidence="19 20">
    <name type="scientific">Crassostrea virginica</name>
    <name type="common">Eastern oyster</name>
    <dbReference type="NCBI Taxonomy" id="6565"/>
    <lineage>
        <taxon>Eukaryota</taxon>
        <taxon>Metazoa</taxon>
        <taxon>Spiralia</taxon>
        <taxon>Lophotrochozoa</taxon>
        <taxon>Mollusca</taxon>
        <taxon>Bivalvia</taxon>
        <taxon>Autobranchia</taxon>
        <taxon>Pteriomorphia</taxon>
        <taxon>Ostreida</taxon>
        <taxon>Ostreoidea</taxon>
        <taxon>Ostreidae</taxon>
        <taxon>Crassostrea</taxon>
    </lineage>
</organism>
<keyword evidence="6" id="KW-0677">Repeat</keyword>
<dbReference type="GO" id="GO:0003723">
    <property type="term" value="F:RNA binding"/>
    <property type="evidence" value="ECO:0007669"/>
    <property type="project" value="UniProtKB-UniRule"/>
</dbReference>
<evidence type="ECO:0000259" key="18">
    <source>
        <dbReference type="PROSITE" id="PS50287"/>
    </source>
</evidence>
<evidence type="ECO:0000256" key="9">
    <source>
        <dbReference type="ARBA" id="ARBA00023136"/>
    </source>
</evidence>
<sequence length="2107" mass="231962">MAEDNWTPLAKSYCPLMAGSIDRTDSEPHDHGIIRALDSSYKPNKDVEGDPNLTVFVARLNPKTNEETLESEFSYFGEIKRVRIVRDIITGHSRCYAFVEFKEERSAVRAERDGHGMEIDGHEVLVDFELERTLPGWIPRRFAGNQCPDGQPIVSCFVAPCDVSSCPRHPTANCSNDYCGGCNAVWTVEGTEVTSNCHRESAEIRLVHGNNLSHGIVEVWKESQWQTLCAFPQFLLRDAEVVCRQLGFRQGTVLPMAAYGPHSGNYTSPFKGCSGGENKIQDCTFDDDYTPNVCATQDVHYGSVSCYDKQKDEGLNLFSEHTNSIDELSPSSGKIQLFRQQAFGQICSTFFTEKEANVTCRQLGFSGGVPLVYEASETLPFLLTGVHCNGDEKRITDCYTETQICYNNQRAGVVCYNSTGVSFSLADGKAENGGLVIVSVDGNEGTVCAEGWSELDAQVFCRQIGYVTGISYSDKSSDSSREVYFSDVNCLGTEGSVLECEGSGWRNVNRSLCNHENDAGVYCYRSVRLIAGYQRENATLGIVEVYQTHYWTTLCADEFDQMDANVVCKQLGYSRARVLLPGQFGRSLKYIHTVSINCSGDETDILDCQHGIGFCSSFNYASVLCTHLDTNPGLAVFIEHSYNGRVMVRQFGVKGTVCRSGWDSTAASVLCRENGFKGGVVYSSSDELQRYEPIWIGSIKCQGNEKSIKDCAFNYTVPRECGTDRSSAGVLCYNQTGTGIRLSGGNKPNQGRVEISLDGQWGTICHNRWSTSDAEVVCRQLLYASGTAYRSSYHGPGAGPILMDKVSCQGYENSIFQCPNLGWNISADACKDHFQDAGVYCMPWVTLGTHKYGIVRVWKDNNYGQVCADGFDENAAQVVCKELGFSYSIPFCCMGLEPVPTELRFAMSDVICDGTEKQLRDCQNEHTNPNCSSTEYASVFCTNTDPSTSTLRATLGQSNIVQITYVYQQGLLSSSDFTDKDATVVCRENGFQSGLAIRHVRPQFYSHTIYWLRNASCAGTEQALSGCPIAEKPGRLGHFDDKVTAAVACFNTKDPPTPQVRLTYGSKLNEGHVEVKIYGTFGSVCAGNLTEAEARVICQLSGYRDGVALPAGSFGQNFPSGYSSLDYLKCTGGEKRLLDCVLSLVPSQSLCSSKMMSAVRCYETVRLTGSELVNYGRVELWSDDGWYSVCDENFDDMDATVVCRALGYITGKSQCCSALGSIGTANPIMFSNFSCTGTEADPKLCPFVKSRTCRNGHYVSVLCLKTATPKEDITISIDGFYGPVMVSRYGLPGYICSHRFDNFDASMVCKTRGFQRGYAVNVYKDFRNSIVLGNLSCNGADKIESCTYTKFNEDHGCSNTDTVAGVICSNSDLSFKLEGQSSTTGIPKIEAGSNTLYLDDTYFDESTVNLFCLNAGFAGGSKLSQSRSLSSVHHIVTNLRCSSIAPTITHCDGNWDPRKSKSIPIYEISCFHQVQFRNGGNSYGAVEVYKNNVWGTICPESFGTFEANLVCSSLGYTKSLPICCSPFGTLPSQQLFKDFQCSGSEDNLLNCPHTFQSFGVQCQNPLQYASVFCYTGDRKSDYAIKINGGKYFGDVVINYMGVNGRICRDGWDDRDAQVVCRQNNYIRGLAYSHYVEEGKQASGPYWISNVQCQGQENSLQECQHTPVGEVTVCQSLHYAGVFCFNDQGIYYRISGGDPSGRSGRAEIFFDDEWGTLCNTDWGENEASALCRQMGFHGGDPIDGPFKVPAKGLVYRSMYQCSATSQSLSDCPHSGWQEAKDTECTDHQNDAGVFCYQNVRIYNGIGRNKASGPVLIFRDGDWYLLCDDGFTDHAAALVCQELGFPYGYASCCSAEGPLSIPIWMNHTLDCTTGTHVEECLRENVCARRSYASVSCTYQPMTAVDTSPIPNIPSAVKSKENTTVLAIVSVVAACLLIVVVVILVIKCRKSYKRDLSATTHEEFGGDFIKKTRDGSIHAQNPLHDMINTSDVIIEDGTVQYHRNNEDHQSALAFSNINYDTIQFHVSGETNSENEISDDHVIEHEDTKPLGVNPEVESSTYATMNPNFSASGIQAFDDQHNNTQKVRVTIEHFTRSLSECKEIPSPEDKL</sequence>
<dbReference type="FunFam" id="3.10.250.10:FF:000016">
    <property type="entry name" value="Scavenger receptor cysteine-rich protein type 12"/>
    <property type="match status" value="3"/>
</dbReference>
<feature type="domain" description="SRCR" evidence="18">
    <location>
        <begin position="1060"/>
        <end position="1162"/>
    </location>
</feature>
<feature type="disulfide bond" evidence="15">
    <location>
        <begin position="1541"/>
        <end position="1551"/>
    </location>
</feature>
<dbReference type="InterPro" id="IPR012677">
    <property type="entry name" value="Nucleotide-bd_a/b_plait_sf"/>
</dbReference>
<dbReference type="Proteomes" id="UP000694844">
    <property type="component" value="Chromosome 4"/>
</dbReference>
<feature type="domain" description="SRCR" evidence="18">
    <location>
        <begin position="1165"/>
        <end position="1264"/>
    </location>
</feature>
<feature type="disulfide bond" evidence="15">
    <location>
        <begin position="1235"/>
        <end position="1245"/>
    </location>
</feature>
<feature type="disulfide bond" evidence="15">
    <location>
        <begin position="880"/>
        <end position="941"/>
    </location>
</feature>